<proteinExistence type="predicted"/>
<dbReference type="AlphaFoldDB" id="A0A4C1SZ67"/>
<reference evidence="1 2" key="1">
    <citation type="journal article" date="2019" name="Commun. Biol.">
        <title>The bagworm genome reveals a unique fibroin gene that provides high tensile strength.</title>
        <authorList>
            <person name="Kono N."/>
            <person name="Nakamura H."/>
            <person name="Ohtoshi R."/>
            <person name="Tomita M."/>
            <person name="Numata K."/>
            <person name="Arakawa K."/>
        </authorList>
    </citation>
    <scope>NUCLEOTIDE SEQUENCE [LARGE SCALE GENOMIC DNA]</scope>
</reference>
<organism evidence="1 2">
    <name type="scientific">Eumeta variegata</name>
    <name type="common">Bagworm moth</name>
    <name type="synonym">Eumeta japonica</name>
    <dbReference type="NCBI Taxonomy" id="151549"/>
    <lineage>
        <taxon>Eukaryota</taxon>
        <taxon>Metazoa</taxon>
        <taxon>Ecdysozoa</taxon>
        <taxon>Arthropoda</taxon>
        <taxon>Hexapoda</taxon>
        <taxon>Insecta</taxon>
        <taxon>Pterygota</taxon>
        <taxon>Neoptera</taxon>
        <taxon>Endopterygota</taxon>
        <taxon>Lepidoptera</taxon>
        <taxon>Glossata</taxon>
        <taxon>Ditrysia</taxon>
        <taxon>Tineoidea</taxon>
        <taxon>Psychidae</taxon>
        <taxon>Oiketicinae</taxon>
        <taxon>Eumeta</taxon>
    </lineage>
</organism>
<evidence type="ECO:0000313" key="2">
    <source>
        <dbReference type="Proteomes" id="UP000299102"/>
    </source>
</evidence>
<sequence length="83" mass="9514">MLWPTRLQHERRLARAATYRTHKVQTWRYRQCGNNSRGPLMVQYLRNDPLAAGHRISTAEKVPGEARAGARATPGRVVSYEIL</sequence>
<name>A0A4C1SZ67_EUMVA</name>
<accession>A0A4C1SZ67</accession>
<gene>
    <name evidence="1" type="ORF">EVAR_92092_1</name>
</gene>
<dbReference type="Proteomes" id="UP000299102">
    <property type="component" value="Unassembled WGS sequence"/>
</dbReference>
<evidence type="ECO:0000313" key="1">
    <source>
        <dbReference type="EMBL" id="GBP07194.1"/>
    </source>
</evidence>
<comment type="caution">
    <text evidence="1">The sequence shown here is derived from an EMBL/GenBank/DDBJ whole genome shotgun (WGS) entry which is preliminary data.</text>
</comment>
<keyword evidence="2" id="KW-1185">Reference proteome</keyword>
<dbReference type="EMBL" id="BGZK01000025">
    <property type="protein sequence ID" value="GBP07194.1"/>
    <property type="molecule type" value="Genomic_DNA"/>
</dbReference>
<protein>
    <submittedName>
        <fullName evidence="1">Uncharacterized protein</fullName>
    </submittedName>
</protein>